<dbReference type="RefSeq" id="WP_215217170.1">
    <property type="nucleotide sequence ID" value="NZ_CP075587.1"/>
</dbReference>
<sequence>MGIQLMLLASFFVAISNFCMRRSIDSGGSTRGFLMIMLSVIALIAVFLNPIRLADFSWSYSMALFAVVAGIILSVMLTSLGKTLESGPPGLTFAALNASTVLPMLAMVLLFGSKFGYFYTMWNAFGSILMVIGLFWAGCSAMRSFHFQKWLLFMTATFFLHILFLLFFQWRALCINFPEARGLFFPFENSEACCQWFMPIMYATAALLQTFFYFKTRVKALNPLELQYGIYGGLTNGVGTFFMLLSTEASTSLEHAAIFPVFAITVIIFCNLWGRWFYREKINWAANGLCLLGILIGSLDWKTLLATS</sequence>
<name>A0ABX8UZA8_9BACT</name>
<feature type="transmembrane region" description="Helical" evidence="1">
    <location>
        <begin position="117"/>
        <end position="138"/>
    </location>
</feature>
<feature type="transmembrane region" description="Helical" evidence="1">
    <location>
        <begin position="150"/>
        <end position="170"/>
    </location>
</feature>
<keyword evidence="3" id="KW-1185">Reference proteome</keyword>
<keyword evidence="1" id="KW-0812">Transmembrane</keyword>
<feature type="transmembrane region" description="Helical" evidence="1">
    <location>
        <begin position="57"/>
        <end position="78"/>
    </location>
</feature>
<evidence type="ECO:0000313" key="2">
    <source>
        <dbReference type="EMBL" id="QYF47956.1"/>
    </source>
</evidence>
<evidence type="ECO:0008006" key="4">
    <source>
        <dbReference type="Google" id="ProtNLM"/>
    </source>
</evidence>
<dbReference type="EMBL" id="CP075587">
    <property type="protein sequence ID" value="QYF47956.1"/>
    <property type="molecule type" value="Genomic_DNA"/>
</dbReference>
<keyword evidence="1" id="KW-0472">Membrane</keyword>
<feature type="transmembrane region" description="Helical" evidence="1">
    <location>
        <begin position="257"/>
        <end position="277"/>
    </location>
</feature>
<organism evidence="2 3">
    <name type="scientific">Candidatus Rhabdochlamydia oedothoracis</name>
    <dbReference type="NCBI Taxonomy" id="2720720"/>
    <lineage>
        <taxon>Bacteria</taxon>
        <taxon>Pseudomonadati</taxon>
        <taxon>Chlamydiota</taxon>
        <taxon>Chlamydiia</taxon>
        <taxon>Parachlamydiales</taxon>
        <taxon>Candidatus Rhabdochlamydiaceae</taxon>
        <taxon>Candidatus Rhabdochlamydia</taxon>
    </lineage>
</organism>
<dbReference type="Proteomes" id="UP000826014">
    <property type="component" value="Chromosome"/>
</dbReference>
<feature type="transmembrane region" description="Helical" evidence="1">
    <location>
        <begin position="6"/>
        <end position="24"/>
    </location>
</feature>
<feature type="transmembrane region" description="Helical" evidence="1">
    <location>
        <begin position="90"/>
        <end position="111"/>
    </location>
</feature>
<feature type="transmembrane region" description="Helical" evidence="1">
    <location>
        <begin position="226"/>
        <end position="245"/>
    </location>
</feature>
<reference evidence="2 3" key="1">
    <citation type="journal article" date="2022" name="bioRxiv">
        <title>Ecology and evolution of chlamydial symbionts of arthropods.</title>
        <authorList>
            <person name="Halter T."/>
            <person name="Koestlbacher S."/>
            <person name="Collingro A."/>
            <person name="Sixt B.S."/>
            <person name="Toenshoff E.R."/>
            <person name="Hendrickx F."/>
            <person name="Kostanjsek R."/>
            <person name="Horn M."/>
        </authorList>
    </citation>
    <scope>NUCLEOTIDE SEQUENCE [LARGE SCALE GENOMIC DNA]</scope>
    <source>
        <strain evidence="2">W744xW776</strain>
    </source>
</reference>
<feature type="transmembrane region" description="Helical" evidence="1">
    <location>
        <begin position="284"/>
        <end position="301"/>
    </location>
</feature>
<accession>A0ABX8UZA8</accession>
<proteinExistence type="predicted"/>
<protein>
    <recommendedName>
        <fullName evidence="4">EamA domain-containing protein</fullName>
    </recommendedName>
</protein>
<evidence type="ECO:0000256" key="1">
    <source>
        <dbReference type="SAM" id="Phobius"/>
    </source>
</evidence>
<feature type="transmembrane region" description="Helical" evidence="1">
    <location>
        <begin position="196"/>
        <end position="214"/>
    </location>
</feature>
<evidence type="ECO:0000313" key="3">
    <source>
        <dbReference type="Proteomes" id="UP000826014"/>
    </source>
</evidence>
<gene>
    <name evidence="2" type="ORF">RHABOEDO_000024</name>
</gene>
<feature type="transmembrane region" description="Helical" evidence="1">
    <location>
        <begin position="33"/>
        <end position="51"/>
    </location>
</feature>
<keyword evidence="1" id="KW-1133">Transmembrane helix</keyword>